<evidence type="ECO:0000256" key="1">
    <source>
        <dbReference type="SAM" id="Phobius"/>
    </source>
</evidence>
<keyword evidence="1" id="KW-0812">Transmembrane</keyword>
<dbReference type="Pfam" id="PF25272">
    <property type="entry name" value="VERL_C"/>
    <property type="match status" value="1"/>
</dbReference>
<keyword evidence="2" id="KW-0732">Signal</keyword>
<feature type="domain" description="Vitelline envelope sperm lysin receptor C-terminal" evidence="3">
    <location>
        <begin position="42"/>
        <end position="275"/>
    </location>
</feature>
<dbReference type="AlphaFoldDB" id="A0AAN8KBM1"/>
<evidence type="ECO:0000259" key="3">
    <source>
        <dbReference type="Pfam" id="PF25272"/>
    </source>
</evidence>
<evidence type="ECO:0000313" key="4">
    <source>
        <dbReference type="EMBL" id="KAK6194494.1"/>
    </source>
</evidence>
<organism evidence="4 5">
    <name type="scientific">Patella caerulea</name>
    <name type="common">Rayed Mediterranean limpet</name>
    <dbReference type="NCBI Taxonomy" id="87958"/>
    <lineage>
        <taxon>Eukaryota</taxon>
        <taxon>Metazoa</taxon>
        <taxon>Spiralia</taxon>
        <taxon>Lophotrochozoa</taxon>
        <taxon>Mollusca</taxon>
        <taxon>Gastropoda</taxon>
        <taxon>Patellogastropoda</taxon>
        <taxon>Patelloidea</taxon>
        <taxon>Patellidae</taxon>
        <taxon>Patella</taxon>
    </lineage>
</organism>
<evidence type="ECO:0000256" key="2">
    <source>
        <dbReference type="SAM" id="SignalP"/>
    </source>
</evidence>
<feature type="signal peptide" evidence="2">
    <location>
        <begin position="1"/>
        <end position="17"/>
    </location>
</feature>
<gene>
    <name evidence="4" type="ORF">SNE40_000119</name>
</gene>
<keyword evidence="1" id="KW-0472">Membrane</keyword>
<comment type="caution">
    <text evidence="4">The sequence shown here is derived from an EMBL/GenBank/DDBJ whole genome shotgun (WGS) entry which is preliminary data.</text>
</comment>
<dbReference type="InterPro" id="IPR057371">
    <property type="entry name" value="VERL_C"/>
</dbReference>
<evidence type="ECO:0000313" key="5">
    <source>
        <dbReference type="Proteomes" id="UP001347796"/>
    </source>
</evidence>
<reference evidence="4 5" key="1">
    <citation type="submission" date="2024-01" db="EMBL/GenBank/DDBJ databases">
        <title>The genome of the rayed Mediterranean limpet Patella caerulea (Linnaeus, 1758).</title>
        <authorList>
            <person name="Anh-Thu Weber A."/>
            <person name="Halstead-Nussloch G."/>
        </authorList>
    </citation>
    <scope>NUCLEOTIDE SEQUENCE [LARGE SCALE GENOMIC DNA]</scope>
    <source>
        <strain evidence="4">AATW-2023a</strain>
        <tissue evidence="4">Whole specimen</tissue>
    </source>
</reference>
<keyword evidence="1" id="KW-1133">Transmembrane helix</keyword>
<feature type="chain" id="PRO_5042949795" description="Vitelline envelope sperm lysin receptor C-terminal domain-containing protein" evidence="2">
    <location>
        <begin position="18"/>
        <end position="389"/>
    </location>
</feature>
<name>A0AAN8KBM1_PATCE</name>
<accession>A0AAN8KBM1</accession>
<protein>
    <recommendedName>
        <fullName evidence="3">Vitelline envelope sperm lysin receptor C-terminal domain-containing protein</fullName>
    </recommendedName>
</protein>
<feature type="transmembrane region" description="Helical" evidence="1">
    <location>
        <begin position="349"/>
        <end position="371"/>
    </location>
</feature>
<proteinExistence type="predicted"/>
<dbReference type="Proteomes" id="UP001347796">
    <property type="component" value="Unassembled WGS sequence"/>
</dbReference>
<sequence>MNWFVIYVSLFTCCVAGLKIPAGYVLDIKPTCSNTTGGVTTVQVLTDLELFVEAECSNNHVAQFSTINYVDWTLKARYTGDSKKECVFDKKQYSNTYLLRIAVSFAEPGNVMLTHEVVQITCTLDTHGKSQSKVETLKEGLLGATELQSHMGGRASSSFTLQLTDIDGKKLPKTIALGRKVQLNAKMLVSAAPGAKDEKGLRAVNCAAIAGKSTYKILRGGCGDGLIIPRNKGFNTVGRTTTSPVFSAFRLAKLSAVSFRCNFTTCKSNCDGDSCQIERRRRSALIGHDSNPEDLVMFPVDLHVHVRSVGSADAVEIDPCNIPELSMEGCKQDEKQPIKKDFPIGVTSLMITIMVLFPVMLIVGLAAFFCCTKNKNSYGITDDVKSNPT</sequence>
<keyword evidence="5" id="KW-1185">Reference proteome</keyword>
<dbReference type="EMBL" id="JAZGQO010000001">
    <property type="protein sequence ID" value="KAK6194494.1"/>
    <property type="molecule type" value="Genomic_DNA"/>
</dbReference>